<sequence length="61" mass="6604">MDAHGISPDIERSEILSAGRVNCSKSSAGAQSFISDKSNFAGASVSVFCYKFIKMLQKMQQ</sequence>
<dbReference type="Proteomes" id="UP000664761">
    <property type="component" value="Unassembled WGS sequence"/>
</dbReference>
<gene>
    <name evidence="1" type="ORF">J0X12_05930</name>
</gene>
<reference evidence="1 2" key="1">
    <citation type="submission" date="2021-03" db="EMBL/GenBank/DDBJ databases">
        <title>Sneathiella sp. CAU 1612 isolated from Kang Won-do.</title>
        <authorList>
            <person name="Kim W."/>
        </authorList>
    </citation>
    <scope>NUCLEOTIDE SEQUENCE [LARGE SCALE GENOMIC DNA]</scope>
    <source>
        <strain evidence="1 2">CAU 1612</strain>
    </source>
</reference>
<dbReference type="EMBL" id="JAFLNC010000002">
    <property type="protein sequence ID" value="MBO0333139.1"/>
    <property type="molecule type" value="Genomic_DNA"/>
</dbReference>
<accession>A0ABS3F3P7</accession>
<organism evidence="1 2">
    <name type="scientific">Sneathiella sedimenti</name>
    <dbReference type="NCBI Taxonomy" id="2816034"/>
    <lineage>
        <taxon>Bacteria</taxon>
        <taxon>Pseudomonadati</taxon>
        <taxon>Pseudomonadota</taxon>
        <taxon>Alphaproteobacteria</taxon>
        <taxon>Sneathiellales</taxon>
        <taxon>Sneathiellaceae</taxon>
        <taxon>Sneathiella</taxon>
    </lineage>
</organism>
<evidence type="ECO:0000313" key="2">
    <source>
        <dbReference type="Proteomes" id="UP000664761"/>
    </source>
</evidence>
<proteinExistence type="predicted"/>
<keyword evidence="2" id="KW-1185">Reference proteome</keyword>
<name>A0ABS3F3P7_9PROT</name>
<comment type="caution">
    <text evidence="1">The sequence shown here is derived from an EMBL/GenBank/DDBJ whole genome shotgun (WGS) entry which is preliminary data.</text>
</comment>
<evidence type="ECO:0000313" key="1">
    <source>
        <dbReference type="EMBL" id="MBO0333139.1"/>
    </source>
</evidence>
<dbReference type="RefSeq" id="WP_207043249.1">
    <property type="nucleotide sequence ID" value="NZ_JAFLNC010000002.1"/>
</dbReference>
<protein>
    <submittedName>
        <fullName evidence="1">Uncharacterized protein</fullName>
    </submittedName>
</protein>